<proteinExistence type="predicted"/>
<dbReference type="PANTHER" id="PTHR30469">
    <property type="entry name" value="MULTIDRUG RESISTANCE PROTEIN MDTA"/>
    <property type="match status" value="1"/>
</dbReference>
<reference evidence="1" key="1">
    <citation type="submission" date="2018-05" db="EMBL/GenBank/DDBJ databases">
        <authorList>
            <person name="Lanie J.A."/>
            <person name="Ng W.-L."/>
            <person name="Kazmierczak K.M."/>
            <person name="Andrzejewski T.M."/>
            <person name="Davidsen T.M."/>
            <person name="Wayne K.J."/>
            <person name="Tettelin H."/>
            <person name="Glass J.I."/>
            <person name="Rusch D."/>
            <person name="Podicherti R."/>
            <person name="Tsui H.-C.T."/>
            <person name="Winkler M.E."/>
        </authorList>
    </citation>
    <scope>NUCLEOTIDE SEQUENCE</scope>
</reference>
<dbReference type="GO" id="GO:0015562">
    <property type="term" value="F:efflux transmembrane transporter activity"/>
    <property type="evidence" value="ECO:0007669"/>
    <property type="project" value="TreeGrafter"/>
</dbReference>
<name>A0A382I3P8_9ZZZZ</name>
<organism evidence="1">
    <name type="scientific">marine metagenome</name>
    <dbReference type="NCBI Taxonomy" id="408172"/>
    <lineage>
        <taxon>unclassified sequences</taxon>
        <taxon>metagenomes</taxon>
        <taxon>ecological metagenomes</taxon>
    </lineage>
</organism>
<protein>
    <recommendedName>
        <fullName evidence="2">RND efflux pump membrane fusion protein barrel-sandwich domain-containing protein</fullName>
    </recommendedName>
</protein>
<dbReference type="Gene3D" id="2.40.420.20">
    <property type="match status" value="1"/>
</dbReference>
<evidence type="ECO:0008006" key="2">
    <source>
        <dbReference type="Google" id="ProtNLM"/>
    </source>
</evidence>
<dbReference type="GO" id="GO:1990281">
    <property type="term" value="C:efflux pump complex"/>
    <property type="evidence" value="ECO:0007669"/>
    <property type="project" value="TreeGrafter"/>
</dbReference>
<dbReference type="EMBL" id="UINC01064812">
    <property type="protein sequence ID" value="SVB93837.1"/>
    <property type="molecule type" value="Genomic_DNA"/>
</dbReference>
<dbReference type="AlphaFoldDB" id="A0A382I3P8"/>
<sequence length="165" mass="18092">MGRLIEARHLEAEIFLSDEQFGRVFSVGPISRPATIRWKIGDSSFVFNAVVNRLESEINPALGGIHVFARLGSGATSTALRPGAFVEVTIPDRVYEDVARLPQEALHEGDRVYAVIDGRLEERLVDLVGRDGDWVLLKGALIEGDEIVLTRFTQIGSGVPVIIAR</sequence>
<gene>
    <name evidence="1" type="ORF">METZ01_LOCUS246691</name>
</gene>
<accession>A0A382I3P8</accession>
<evidence type="ECO:0000313" key="1">
    <source>
        <dbReference type="EMBL" id="SVB93837.1"/>
    </source>
</evidence>